<keyword evidence="4 7" id="KW-0812">Transmembrane</keyword>
<feature type="transmembrane region" description="Helical" evidence="7">
    <location>
        <begin position="68"/>
        <end position="86"/>
    </location>
</feature>
<evidence type="ECO:0000256" key="4">
    <source>
        <dbReference type="ARBA" id="ARBA00022692"/>
    </source>
</evidence>
<dbReference type="GO" id="GO:0005886">
    <property type="term" value="C:plasma membrane"/>
    <property type="evidence" value="ECO:0007669"/>
    <property type="project" value="UniProtKB-SubCell"/>
</dbReference>
<dbReference type="InterPro" id="IPR014135">
    <property type="entry name" value="Ti-typ_conjug_TS_TraG-like"/>
</dbReference>
<evidence type="ECO:0000256" key="1">
    <source>
        <dbReference type="ARBA" id="ARBA00004651"/>
    </source>
</evidence>
<geneLocation type="plasmid" evidence="9">
    <name>plgm</name>
</geneLocation>
<keyword evidence="8" id="KW-0614">Plasmid</keyword>
<keyword evidence="5 7" id="KW-1133">Transmembrane helix</keyword>
<name>A0A6P1YU27_9HYPH</name>
<feature type="transmembrane region" description="Helical" evidence="7">
    <location>
        <begin position="93"/>
        <end position="111"/>
    </location>
</feature>
<feature type="transmembrane region" description="Helical" evidence="7">
    <location>
        <begin position="27"/>
        <end position="48"/>
    </location>
</feature>
<dbReference type="SUPFAM" id="SSF52540">
    <property type="entry name" value="P-loop containing nucleoside triphosphate hydrolases"/>
    <property type="match status" value="1"/>
</dbReference>
<dbReference type="Gene3D" id="3.40.50.300">
    <property type="entry name" value="P-loop containing nucleotide triphosphate hydrolases"/>
    <property type="match status" value="1"/>
</dbReference>
<evidence type="ECO:0000256" key="5">
    <source>
        <dbReference type="ARBA" id="ARBA00022989"/>
    </source>
</evidence>
<gene>
    <name evidence="8" type="primary">traG</name>
    <name evidence="8" type="ORF">G3A50_22220</name>
</gene>
<evidence type="ECO:0000256" key="6">
    <source>
        <dbReference type="ARBA" id="ARBA00023136"/>
    </source>
</evidence>
<dbReference type="NCBIfam" id="TIGR02767">
    <property type="entry name" value="TraG-Ti"/>
    <property type="match status" value="1"/>
</dbReference>
<accession>A0A6P1YU27</accession>
<dbReference type="PANTHER" id="PTHR37937:SF1">
    <property type="entry name" value="CONJUGATIVE TRANSFER: DNA TRANSPORT"/>
    <property type="match status" value="1"/>
</dbReference>
<comment type="similarity">
    <text evidence="2">Belongs to the VirD4/TraG family.</text>
</comment>
<evidence type="ECO:0000256" key="2">
    <source>
        <dbReference type="ARBA" id="ARBA00008806"/>
    </source>
</evidence>
<dbReference type="InterPro" id="IPR027417">
    <property type="entry name" value="P-loop_NTPase"/>
</dbReference>
<organism evidence="8 9">
    <name type="scientific">Ancylobacter pratisalsi</name>
    <dbReference type="NCBI Taxonomy" id="1745854"/>
    <lineage>
        <taxon>Bacteria</taxon>
        <taxon>Pseudomonadati</taxon>
        <taxon>Pseudomonadota</taxon>
        <taxon>Alphaproteobacteria</taxon>
        <taxon>Hyphomicrobiales</taxon>
        <taxon>Xanthobacteraceae</taxon>
        <taxon>Ancylobacter</taxon>
    </lineage>
</organism>
<dbReference type="NCBIfam" id="NF010394">
    <property type="entry name" value="PRK13822.1"/>
    <property type="match status" value="1"/>
</dbReference>
<sequence length="655" mass="71853">MDDAAPASPGAFSRNDMHNINWKDPTLAWALLPASVLAFCIFVTDTMWPDLAADLSGQPHYWFMRATPLVNFILPPLFGLAVVALLPRHKRMPLALINLLLVVGVGLAYAWREYARLAPYAEQGMSFNELSGYISAFVIGGGVVAFGLAGFGARLSTHVPDRVRRVKGGMIGDADWMDLGKAQKLFPADGEIVLGEAYRVDKDVVAEIDFEAGDRVSWGRGGTAPLLCYRYGNDSGHLLFLAGSGGFKTTANVIPTGLTYREPIVCFDPSTEIAPMLVKARRDMNPGRRVFVLDPTDPTIGFNVLDWIATSSRKEEDIAAVAHMLLAESGKIESSTGSYFQNQAHNLLTGILAYILLSPNFEGEKTLRSLRQLVSRPEPSFIALLREIVEDEAEPDFVRESLGVFTNMTEQTFSGVYSTASKDTQWLSLGNYASLVCGDTFTTADLSRGKIDLFLNLRMDTLKSYPGIGRVIIGALLNAMIQADGSTGRRVLFLVDEASLLGYMKLLEEARDRGRKYGISLMLFYQSVGQIEGHFGRAGAQAWFESAALTSYAAVGTHETAKRLSDLCGEMTIEVGSSSRQAGLLASSTRATESINHQRRALILPHEILQDMRRDDQIIIKAGQRPLRCGRAIYFRRPDMVARTEANRFAPKGGK</sequence>
<proteinExistence type="inferred from homology"/>
<dbReference type="CDD" id="cd01127">
    <property type="entry name" value="TrwB_TraG_TraD_VirD4"/>
    <property type="match status" value="1"/>
</dbReference>
<dbReference type="InterPro" id="IPR051539">
    <property type="entry name" value="T4SS-coupling_protein"/>
</dbReference>
<keyword evidence="6 7" id="KW-0472">Membrane</keyword>
<evidence type="ECO:0000256" key="3">
    <source>
        <dbReference type="ARBA" id="ARBA00022475"/>
    </source>
</evidence>
<feature type="transmembrane region" description="Helical" evidence="7">
    <location>
        <begin position="131"/>
        <end position="155"/>
    </location>
</feature>
<keyword evidence="3" id="KW-1003">Cell membrane</keyword>
<dbReference type="EMBL" id="CP048631">
    <property type="protein sequence ID" value="QIB36535.1"/>
    <property type="molecule type" value="Genomic_DNA"/>
</dbReference>
<dbReference type="Pfam" id="PF02534">
    <property type="entry name" value="T4SS-DNA_transf"/>
    <property type="match status" value="1"/>
</dbReference>
<keyword evidence="9" id="KW-1185">Reference proteome</keyword>
<dbReference type="PANTHER" id="PTHR37937">
    <property type="entry name" value="CONJUGATIVE TRANSFER: DNA TRANSPORT"/>
    <property type="match status" value="1"/>
</dbReference>
<protein>
    <submittedName>
        <fullName evidence="8">Ti-type conjugative transfer system protein TraG</fullName>
    </submittedName>
</protein>
<dbReference type="InterPro" id="IPR003688">
    <property type="entry name" value="TraG/VirD4"/>
</dbReference>
<evidence type="ECO:0000313" key="8">
    <source>
        <dbReference type="EMBL" id="QIB36535.1"/>
    </source>
</evidence>
<dbReference type="Proteomes" id="UP000464751">
    <property type="component" value="Plasmid pLGM"/>
</dbReference>
<evidence type="ECO:0000256" key="7">
    <source>
        <dbReference type="SAM" id="Phobius"/>
    </source>
</evidence>
<dbReference type="AlphaFoldDB" id="A0A6P1YU27"/>
<reference evidence="8 9" key="1">
    <citation type="submission" date="2020-02" db="EMBL/GenBank/DDBJ databases">
        <authorList>
            <person name="Li G."/>
        </authorList>
    </citation>
    <scope>NUCLEOTIDE SEQUENCE [LARGE SCALE GENOMIC DNA]</scope>
    <source>
        <strain evidence="8 9">DSM 102029</strain>
        <plasmid evidence="9">plgm</plasmid>
    </source>
</reference>
<comment type="subcellular location">
    <subcellularLocation>
        <location evidence="1">Cell membrane</location>
        <topology evidence="1">Multi-pass membrane protein</topology>
    </subcellularLocation>
</comment>
<evidence type="ECO:0000313" key="9">
    <source>
        <dbReference type="Proteomes" id="UP000464751"/>
    </source>
</evidence>
<dbReference type="KEGG" id="apra:G3A50_22220"/>